<evidence type="ECO:0000313" key="2">
    <source>
        <dbReference type="Proteomes" id="UP000692954"/>
    </source>
</evidence>
<name>A0A8S1Q6Y3_9CILI</name>
<dbReference type="Proteomes" id="UP000692954">
    <property type="component" value="Unassembled WGS sequence"/>
</dbReference>
<evidence type="ECO:0000313" key="1">
    <source>
        <dbReference type="EMBL" id="CAD8110875.1"/>
    </source>
</evidence>
<keyword evidence="2" id="KW-1185">Reference proteome</keyword>
<gene>
    <name evidence="1" type="ORF">PSON_ATCC_30995.1.T0960224</name>
</gene>
<accession>A0A8S1Q6Y3</accession>
<dbReference type="AlphaFoldDB" id="A0A8S1Q6Y3"/>
<reference evidence="1" key="1">
    <citation type="submission" date="2021-01" db="EMBL/GenBank/DDBJ databases">
        <authorList>
            <consortium name="Genoscope - CEA"/>
            <person name="William W."/>
        </authorList>
    </citation>
    <scope>NUCLEOTIDE SEQUENCE</scope>
</reference>
<dbReference type="EMBL" id="CAJJDN010000096">
    <property type="protein sequence ID" value="CAD8110875.1"/>
    <property type="molecule type" value="Genomic_DNA"/>
</dbReference>
<organism evidence="1 2">
    <name type="scientific">Paramecium sonneborni</name>
    <dbReference type="NCBI Taxonomy" id="65129"/>
    <lineage>
        <taxon>Eukaryota</taxon>
        <taxon>Sar</taxon>
        <taxon>Alveolata</taxon>
        <taxon>Ciliophora</taxon>
        <taxon>Intramacronucleata</taxon>
        <taxon>Oligohymenophorea</taxon>
        <taxon>Peniculida</taxon>
        <taxon>Parameciidae</taxon>
        <taxon>Paramecium</taxon>
    </lineage>
</organism>
<protein>
    <submittedName>
        <fullName evidence="1">Uncharacterized protein</fullName>
    </submittedName>
</protein>
<sequence length="161" mass="18876">MLLACVINTNCFIYLSFFLKKEGVFPQYKDVTTNKIFCQSIEHEACQFKKNNYVQIIDESPIKSEDSVKNKLLIYQLIIINKNILLNVIFLVDKMLPLMEYIVDLQIKPVKKQILQLLKIPPVQRQDLQIILYCEQVSVDDQQLQIRKKLCAFPESTDEFS</sequence>
<proteinExistence type="predicted"/>
<comment type="caution">
    <text evidence="1">The sequence shown here is derived from an EMBL/GenBank/DDBJ whole genome shotgun (WGS) entry which is preliminary data.</text>
</comment>